<feature type="compositionally biased region" description="Acidic residues" evidence="1">
    <location>
        <begin position="693"/>
        <end position="702"/>
    </location>
</feature>
<feature type="region of interest" description="Disordered" evidence="1">
    <location>
        <begin position="670"/>
        <end position="725"/>
    </location>
</feature>
<feature type="compositionally biased region" description="Polar residues" evidence="1">
    <location>
        <begin position="713"/>
        <end position="725"/>
    </location>
</feature>
<feature type="non-terminal residue" evidence="3">
    <location>
        <position position="1345"/>
    </location>
</feature>
<feature type="region of interest" description="Disordered" evidence="1">
    <location>
        <begin position="743"/>
        <end position="773"/>
    </location>
</feature>
<dbReference type="Proteomes" id="UP000478052">
    <property type="component" value="Unassembled WGS sequence"/>
</dbReference>
<dbReference type="Pfam" id="PF16064">
    <property type="entry name" value="DUF4806"/>
    <property type="match status" value="1"/>
</dbReference>
<accession>A0A6G0Y4G1</accession>
<dbReference type="PANTHER" id="PTHR33053">
    <property type="entry name" value="PROTEIN, PUTATIVE-RELATED"/>
    <property type="match status" value="1"/>
</dbReference>
<feature type="compositionally biased region" description="Low complexity" evidence="1">
    <location>
        <begin position="746"/>
        <end position="764"/>
    </location>
</feature>
<dbReference type="EMBL" id="VUJU01006326">
    <property type="protein sequence ID" value="KAF0748845.1"/>
    <property type="molecule type" value="Genomic_DNA"/>
</dbReference>
<feature type="compositionally biased region" description="Polar residues" evidence="1">
    <location>
        <begin position="680"/>
        <end position="689"/>
    </location>
</feature>
<feature type="domain" description="DUF4806" evidence="2">
    <location>
        <begin position="852"/>
        <end position="922"/>
    </location>
</feature>
<reference evidence="3 4" key="1">
    <citation type="submission" date="2019-08" db="EMBL/GenBank/DDBJ databases">
        <title>Whole genome of Aphis craccivora.</title>
        <authorList>
            <person name="Voronova N.V."/>
            <person name="Shulinski R.S."/>
            <person name="Bandarenka Y.V."/>
            <person name="Zhorov D.G."/>
            <person name="Warner D."/>
        </authorList>
    </citation>
    <scope>NUCLEOTIDE SEQUENCE [LARGE SCALE GENOMIC DNA]</scope>
    <source>
        <strain evidence="3">180601</strain>
        <tissue evidence="3">Whole Body</tissue>
    </source>
</reference>
<dbReference type="OrthoDB" id="10015795at2759"/>
<dbReference type="PANTHER" id="PTHR33053:SF24">
    <property type="entry name" value="TRANSPOSASE DOMAIN-CONTAINING PROTEIN"/>
    <property type="match status" value="1"/>
</dbReference>
<feature type="non-terminal residue" evidence="3">
    <location>
        <position position="1"/>
    </location>
</feature>
<sequence>FKMIKTPGYRTKRRKIQNELMALGDWTNSPCEDELFTPNSDTVLPVVLPQLKRPLNFSLDNSLEQFIQFVPENCITDKNPVLQTVQTVTTSDSIKLKQSNTNSNSYEENVIQSLQEWAIQCNVHQNTVTKLLKILKHKANLSFLPETCRTLLHTESTKLSGIREVNPGVYYHFGLFNGIIKYSSIILNDECIKIAVGVDGLPISKSSSGQFWPILAYIVPYRNYVFPIGIYYGNEKPQDTKSFLLRVKGHSGFSSCTRCSHEGEYINNRVCFPFIETGNEMRTHEDYLLMRNEEHHISSTISCLALIPNVDVVNLFCLDYMHLVCLGVMKKLINIWLQKGPLHVRLSSHKSKQITISLLKIRNCITNDFARKPRGIDEVNRFKATEFRQLLLYTGPIVFKNILSKDCYQHFLTLSISMRILLSSDHAKYSDYAHQLLKYFVKTFQQIYGCHYISHNVHGLLHLVEDYTRHGPLDNCSAFPFENYMKELKKMLRKNEKPLQQVVRRYKEQQNVSTIIQLKENDKLKLKVKEPDCFVLTYNGTIVKIINFLPDNEMFVGHAFKSKEDMFIKPLKSSKLDIFVVKNLSVNTNDSTLAAVPEFWFINGYCAWPNKCSTKYIERRKQPNELEFKQYKAKILFKNIGTYLEARKLAEENSEASSLDNVYEDTRKKKFKNSKKLRNDQISSPPTLQSDESMNENEDDSDFDKTFKPLDIQSPNSSTSSPTLISNTEIETYNVDNSSKYKKIKLNPSSSSKSSFTESSSQSKQQIGLMPRGNPEVSIINHEINNDQLQTFMKFTSRALTNMKYENEGIQKRLDIITTLIEKVDEKIDSSLSFSTNNILNTTADYEDNCIPCINNNDELKNIEDNLTDNRQYRGKLIVSLMRLMGNDVSETVRRIMQKMFTDKFLADYSFIGFKGKLQFSTLQSCAVIFEAIHKMKKYKDTPTKDVEKSIKGWLAQAPSRIKKQKEKQNTLNSNNDAAQSLKNHPCFNYLPKDSRTLLSTPKQISNKIRCVNPGSYHHFGLTAGILGYATPNSEKVKLVIGIDGLPISKSSGGQFWSIMAYIIDLRSMFSTVFLVGLYYGNLKASDNNDYLHDFLNEAYELLTSGIDFNGLNLKVSINVFCCDSPANAFILKIKSHSGFSSCSKCYIEGEYKNNRVCFPYSSTKSIERTHQSYITMSDEDHYINDQVSILSELPNTDIVSILSLDYMHLVCLGVMKKLLILWMNKGPLNVRIRAAAVLGLSNYLLNLNQYIPSDFVRKARELSEVSRWKTTEFRSFLLYFEPIVLKNILNEKCYVDFMTLSISMNILLSPDRGELLEFANQLLDYFVEQFEIIYGVQFSSHNIH</sequence>
<dbReference type="InterPro" id="IPR032071">
    <property type="entry name" value="DUF4806"/>
</dbReference>
<protein>
    <recommendedName>
        <fullName evidence="2">DUF4806 domain-containing protein</fullName>
    </recommendedName>
</protein>
<evidence type="ECO:0000259" key="2">
    <source>
        <dbReference type="Pfam" id="PF16064"/>
    </source>
</evidence>
<comment type="caution">
    <text evidence="3">The sequence shown here is derived from an EMBL/GenBank/DDBJ whole genome shotgun (WGS) entry which is preliminary data.</text>
</comment>
<proteinExistence type="predicted"/>
<gene>
    <name evidence="3" type="ORF">FWK35_00029691</name>
</gene>
<evidence type="ECO:0000313" key="3">
    <source>
        <dbReference type="EMBL" id="KAF0748845.1"/>
    </source>
</evidence>
<organism evidence="3 4">
    <name type="scientific">Aphis craccivora</name>
    <name type="common">Cowpea aphid</name>
    <dbReference type="NCBI Taxonomy" id="307492"/>
    <lineage>
        <taxon>Eukaryota</taxon>
        <taxon>Metazoa</taxon>
        <taxon>Ecdysozoa</taxon>
        <taxon>Arthropoda</taxon>
        <taxon>Hexapoda</taxon>
        <taxon>Insecta</taxon>
        <taxon>Pterygota</taxon>
        <taxon>Neoptera</taxon>
        <taxon>Paraneoptera</taxon>
        <taxon>Hemiptera</taxon>
        <taxon>Sternorrhyncha</taxon>
        <taxon>Aphidomorpha</taxon>
        <taxon>Aphidoidea</taxon>
        <taxon>Aphididae</taxon>
        <taxon>Aphidini</taxon>
        <taxon>Aphis</taxon>
        <taxon>Aphis</taxon>
    </lineage>
</organism>
<keyword evidence="4" id="KW-1185">Reference proteome</keyword>
<name>A0A6G0Y4G1_APHCR</name>
<evidence type="ECO:0000256" key="1">
    <source>
        <dbReference type="SAM" id="MobiDB-lite"/>
    </source>
</evidence>
<evidence type="ECO:0000313" key="4">
    <source>
        <dbReference type="Proteomes" id="UP000478052"/>
    </source>
</evidence>